<name>A0A1M6DPB8_9FIRM</name>
<dbReference type="EMBL" id="FQZV01000006">
    <property type="protein sequence ID" value="SHI75051.1"/>
    <property type="molecule type" value="Genomic_DNA"/>
</dbReference>
<dbReference type="Proteomes" id="UP000184536">
    <property type="component" value="Unassembled WGS sequence"/>
</dbReference>
<dbReference type="STRING" id="1121919.SAMN02745975_00526"/>
<keyword evidence="2" id="KW-1185">Reference proteome</keyword>
<evidence type="ECO:0000313" key="1">
    <source>
        <dbReference type="EMBL" id="SHI75051.1"/>
    </source>
</evidence>
<accession>A0A1M6DPB8</accession>
<reference evidence="2" key="1">
    <citation type="submission" date="2016-11" db="EMBL/GenBank/DDBJ databases">
        <authorList>
            <person name="Varghese N."/>
            <person name="Submissions S."/>
        </authorList>
    </citation>
    <scope>NUCLEOTIDE SEQUENCE [LARGE SCALE GENOMIC DNA]</scope>
    <source>
        <strain evidence="2">DSM 17957</strain>
    </source>
</reference>
<gene>
    <name evidence="1" type="ORF">SAMN02745975_00526</name>
</gene>
<evidence type="ECO:0000313" key="2">
    <source>
        <dbReference type="Proteomes" id="UP000184536"/>
    </source>
</evidence>
<organism evidence="1 2">
    <name type="scientific">Geosporobacter subterraneus DSM 17957</name>
    <dbReference type="NCBI Taxonomy" id="1121919"/>
    <lineage>
        <taxon>Bacteria</taxon>
        <taxon>Bacillati</taxon>
        <taxon>Bacillota</taxon>
        <taxon>Clostridia</taxon>
        <taxon>Peptostreptococcales</taxon>
        <taxon>Thermotaleaceae</taxon>
        <taxon>Geosporobacter</taxon>
    </lineage>
</organism>
<proteinExistence type="predicted"/>
<protein>
    <submittedName>
        <fullName evidence="1">Uncharacterized protein</fullName>
    </submittedName>
</protein>
<dbReference type="AlphaFoldDB" id="A0A1M6DPB8"/>
<sequence length="66" mass="7573">MKSESSSFELTTELLMVRALERGLSLRDFEELTVGMIIGYIVTYNNCNVDEEDIEREATQADFDSF</sequence>